<dbReference type="PRINTS" id="PR00503">
    <property type="entry name" value="BROMODOMAIN"/>
</dbReference>
<evidence type="ECO:0000313" key="12">
    <source>
        <dbReference type="Proteomes" id="UP000594638"/>
    </source>
</evidence>
<dbReference type="InterPro" id="IPR038336">
    <property type="entry name" value="NET_sf"/>
</dbReference>
<dbReference type="OrthoDB" id="21449at2759"/>
<dbReference type="CDD" id="cd05506">
    <property type="entry name" value="Bromo_plant1"/>
    <property type="match status" value="1"/>
</dbReference>
<keyword evidence="5" id="KW-0804">Transcription</keyword>
<sequence length="734" mass="81523">MAKKDRFPPGYATGFAPQYESEGSGSSGGIDNQITLSKDSTVPMRKWIDLNSASRDGFAVPIQVVPLSKLSSSERKNLALRLTSELEQIRFLQNKVESYRTKLPNAVTVSSSSDILSCSSAKQKGPPFGTAKKSSALGYGPGRKGRGWKRGITGRFESVEQHKTANQNVEIFKNCESLLNKLMSHRFGWVFSSPVDVVKLNLPDYFNVIKNPMDLGTIKSKLASGKYASPLDFLADVRLTFTNAKTYNPPGNDVHIMADTLSKFFEVRWKAFEKKLAVNGGVCIPEKSIINKETEKAKQVTPLKKRKVCSMQHEAIQEPIKRKMTDEEKHKLSIELEASLGDLPNHIIEFLGAQSSKRGDSEECEIEIDIDDLGDDTLFTLRKLLDDHLREKQDNFAKSEACEIEMLHESGPSNSSMLADKGNEIIYEGVDIGGDEPPVSSYPPVEIDQDTGMGSNRCNEAGPNYRNASDTESESSKGSAAVELTKDHGSYTSELDKKAVADDVVDGNQSVSGFDQLELNFQVKPNSGNSDDHQDGESPSIDRQVSPGKLYRAAILKKRFADTILKAREKTLSQDDKGDPEKLRREKEELEMHKRREKARLLAEAKAAEDAQRQAEADAAAEAKRRRELEREAAREALLKIEKTVEINENSRFLEDLEMLRVVLPEQLPSSVDETSPDHSQDGFGSFKFGSSNPLEQLGLYMKVDEEEEEGEPPSILKNVTDEVEEGEIDKGSY</sequence>
<comment type="caution">
    <text evidence="11">The sequence shown here is derived from an EMBL/GenBank/DDBJ whole genome shotgun (WGS) entry which is preliminary data.</text>
</comment>
<dbReference type="Gramene" id="OE9A060468T4">
    <property type="protein sequence ID" value="OE9A060468C4"/>
    <property type="gene ID" value="OE9A060468"/>
</dbReference>
<evidence type="ECO:0000256" key="5">
    <source>
        <dbReference type="ARBA" id="ARBA00023163"/>
    </source>
</evidence>
<keyword evidence="12" id="KW-1185">Reference proteome</keyword>
<dbReference type="Gramene" id="OE9A060468T8">
    <property type="protein sequence ID" value="OE9A060468C8"/>
    <property type="gene ID" value="OE9A060468"/>
</dbReference>
<evidence type="ECO:0000259" key="9">
    <source>
        <dbReference type="PROSITE" id="PS50014"/>
    </source>
</evidence>
<feature type="region of interest" description="Disordered" evidence="8">
    <location>
        <begin position="669"/>
        <end position="691"/>
    </location>
</feature>
<dbReference type="PANTHER" id="PTHR46136">
    <property type="entry name" value="TRANSCRIPTION FACTOR GTE8"/>
    <property type="match status" value="1"/>
</dbReference>
<accession>A0A8S0SLP9</accession>
<dbReference type="Pfam" id="PF17035">
    <property type="entry name" value="BET"/>
    <property type="match status" value="1"/>
</dbReference>
<dbReference type="Proteomes" id="UP000594638">
    <property type="component" value="Unassembled WGS sequence"/>
</dbReference>
<proteinExistence type="predicted"/>
<keyword evidence="2" id="KW-0805">Transcription regulation</keyword>
<keyword evidence="3" id="KW-0175">Coiled coil</keyword>
<feature type="domain" description="NET" evidence="10">
    <location>
        <begin position="314"/>
        <end position="396"/>
    </location>
</feature>
<evidence type="ECO:0000256" key="1">
    <source>
        <dbReference type="ARBA" id="ARBA00004123"/>
    </source>
</evidence>
<dbReference type="GO" id="GO:0005634">
    <property type="term" value="C:nucleus"/>
    <property type="evidence" value="ECO:0007669"/>
    <property type="project" value="UniProtKB-SubCell"/>
</dbReference>
<feature type="region of interest" description="Disordered" evidence="8">
    <location>
        <begin position="1"/>
        <end position="35"/>
    </location>
</feature>
<reference evidence="11 12" key="1">
    <citation type="submission" date="2019-12" db="EMBL/GenBank/DDBJ databases">
        <authorList>
            <person name="Alioto T."/>
            <person name="Alioto T."/>
            <person name="Gomez Garrido J."/>
        </authorList>
    </citation>
    <scope>NUCLEOTIDE SEQUENCE [LARGE SCALE GENOMIC DNA]</scope>
</reference>
<dbReference type="Gene3D" id="1.20.1270.220">
    <property type="match status" value="1"/>
</dbReference>
<name>A0A8S0SLP9_OLEEU</name>
<dbReference type="InterPro" id="IPR052442">
    <property type="entry name" value="Env_Response_Regulator"/>
</dbReference>
<feature type="region of interest" description="Disordered" evidence="8">
    <location>
        <begin position="571"/>
        <end position="629"/>
    </location>
</feature>
<gene>
    <name evidence="11" type="ORF">OLEA9_A060468</name>
</gene>
<dbReference type="InterPro" id="IPR001487">
    <property type="entry name" value="Bromodomain"/>
</dbReference>
<dbReference type="PANTHER" id="PTHR46136:SF1">
    <property type="entry name" value="TRANSCRIPTION FACTOR GTE11-RELATED"/>
    <property type="match status" value="1"/>
</dbReference>
<feature type="domain" description="Bromo" evidence="9">
    <location>
        <begin position="183"/>
        <end position="255"/>
    </location>
</feature>
<dbReference type="InterPro" id="IPR036427">
    <property type="entry name" value="Bromodomain-like_sf"/>
</dbReference>
<dbReference type="SUPFAM" id="SSF47370">
    <property type="entry name" value="Bromodomain"/>
    <property type="match status" value="1"/>
</dbReference>
<feature type="region of interest" description="Disordered" evidence="8">
    <location>
        <begin position="522"/>
        <end position="546"/>
    </location>
</feature>
<evidence type="ECO:0000256" key="4">
    <source>
        <dbReference type="ARBA" id="ARBA00023117"/>
    </source>
</evidence>
<evidence type="ECO:0000256" key="3">
    <source>
        <dbReference type="ARBA" id="ARBA00023054"/>
    </source>
</evidence>
<dbReference type="PROSITE" id="PS50014">
    <property type="entry name" value="BROMODOMAIN_2"/>
    <property type="match status" value="1"/>
</dbReference>
<comment type="subcellular location">
    <subcellularLocation>
        <location evidence="1">Nucleus</location>
    </subcellularLocation>
</comment>
<protein>
    <submittedName>
        <fullName evidence="11">Transcription factor GTE8</fullName>
    </submittedName>
</protein>
<evidence type="ECO:0000256" key="6">
    <source>
        <dbReference type="ARBA" id="ARBA00023242"/>
    </source>
</evidence>
<dbReference type="InterPro" id="IPR027353">
    <property type="entry name" value="NET_dom"/>
</dbReference>
<dbReference type="EMBL" id="CACTIH010005459">
    <property type="protein sequence ID" value="CAA2993866.1"/>
    <property type="molecule type" value="Genomic_DNA"/>
</dbReference>
<dbReference type="Gene3D" id="1.20.920.10">
    <property type="entry name" value="Bromodomain-like"/>
    <property type="match status" value="1"/>
</dbReference>
<dbReference type="PROSITE" id="PS51525">
    <property type="entry name" value="NET"/>
    <property type="match status" value="1"/>
</dbReference>
<evidence type="ECO:0000313" key="11">
    <source>
        <dbReference type="EMBL" id="CAA2993866.1"/>
    </source>
</evidence>
<organism evidence="11 12">
    <name type="scientific">Olea europaea subsp. europaea</name>
    <dbReference type="NCBI Taxonomy" id="158383"/>
    <lineage>
        <taxon>Eukaryota</taxon>
        <taxon>Viridiplantae</taxon>
        <taxon>Streptophyta</taxon>
        <taxon>Embryophyta</taxon>
        <taxon>Tracheophyta</taxon>
        <taxon>Spermatophyta</taxon>
        <taxon>Magnoliopsida</taxon>
        <taxon>eudicotyledons</taxon>
        <taxon>Gunneridae</taxon>
        <taxon>Pentapetalae</taxon>
        <taxon>asterids</taxon>
        <taxon>lamiids</taxon>
        <taxon>Lamiales</taxon>
        <taxon>Oleaceae</taxon>
        <taxon>Oleeae</taxon>
        <taxon>Olea</taxon>
    </lineage>
</organism>
<evidence type="ECO:0000256" key="2">
    <source>
        <dbReference type="ARBA" id="ARBA00023015"/>
    </source>
</evidence>
<dbReference type="Pfam" id="PF00439">
    <property type="entry name" value="Bromodomain"/>
    <property type="match status" value="1"/>
</dbReference>
<keyword evidence="4 7" id="KW-0103">Bromodomain</keyword>
<dbReference type="SMART" id="SM00297">
    <property type="entry name" value="BROMO"/>
    <property type="match status" value="1"/>
</dbReference>
<feature type="region of interest" description="Disordered" evidence="8">
    <location>
        <begin position="705"/>
        <end position="734"/>
    </location>
</feature>
<evidence type="ECO:0000259" key="10">
    <source>
        <dbReference type="PROSITE" id="PS51525"/>
    </source>
</evidence>
<feature type="region of interest" description="Disordered" evidence="8">
    <location>
        <begin position="448"/>
        <end position="481"/>
    </location>
</feature>
<evidence type="ECO:0000256" key="8">
    <source>
        <dbReference type="SAM" id="MobiDB-lite"/>
    </source>
</evidence>
<keyword evidence="6" id="KW-0539">Nucleus</keyword>
<evidence type="ECO:0000256" key="7">
    <source>
        <dbReference type="PROSITE-ProRule" id="PRU00035"/>
    </source>
</evidence>
<dbReference type="AlphaFoldDB" id="A0A8S0SLP9"/>
<dbReference type="InterPro" id="IPR037377">
    <property type="entry name" value="GTE_bromo"/>
</dbReference>